<gene>
    <name evidence="2" type="ORF">FB554_0194</name>
</gene>
<evidence type="ECO:0000259" key="1">
    <source>
        <dbReference type="Pfam" id="PF01168"/>
    </source>
</evidence>
<sequence length="374" mass="40213">MLEGIAAPTAVIDAAALRANADDLRRRSPMPIRLASKSIRVRGLLERLLGEDGFAGVLAYSAAEARWLVGHGVQDVLVAYPTVDRDTVRAVSADPVAAEQVTFMVDLEEHVRLLAESATEHPVRVCIDVDSSLRLGPVHLGAHRSAVHSPGEASALAAEVVRRANLRLVGLMFYDAQVAGVPDTGRHVRLMKERSWADLVRRRRAVREAVEQHAPLEIVNAGGTGSLHRFADDGVVTDLAAGSGLFAPALFDRYDGARLRSAAFFVSPVVRKPADDVVVTFAGGYLASGPAGPSREPVVAFPEGLKPLSQEGFGEVQTPLRGPAARSMRLGDPVWFRHAKAGEMCERFDQVLLVEASGEVEPLRTYRGEGKNFG</sequence>
<dbReference type="PANTHER" id="PTHR28004">
    <property type="entry name" value="ZGC:162816-RELATED"/>
    <property type="match status" value="1"/>
</dbReference>
<dbReference type="GO" id="GO:0036088">
    <property type="term" value="P:D-serine catabolic process"/>
    <property type="evidence" value="ECO:0007669"/>
    <property type="project" value="TreeGrafter"/>
</dbReference>
<dbReference type="InterPro" id="IPR001608">
    <property type="entry name" value="Ala_racemase_N"/>
</dbReference>
<accession>A0A542X8D5</accession>
<dbReference type="InterPro" id="IPR029066">
    <property type="entry name" value="PLP-binding_barrel"/>
</dbReference>
<dbReference type="Pfam" id="PF01168">
    <property type="entry name" value="Ala_racemase_N"/>
    <property type="match status" value="1"/>
</dbReference>
<proteinExistence type="predicted"/>
<dbReference type="AlphaFoldDB" id="A0A542X8D5"/>
<dbReference type="EMBL" id="VFOK01000001">
    <property type="protein sequence ID" value="TQL32079.1"/>
    <property type="molecule type" value="Genomic_DNA"/>
</dbReference>
<comment type="caution">
    <text evidence="2">The sequence shown here is derived from an EMBL/GenBank/DDBJ whole genome shotgun (WGS) entry which is preliminary data.</text>
</comment>
<evidence type="ECO:0000313" key="3">
    <source>
        <dbReference type="Proteomes" id="UP000318336"/>
    </source>
</evidence>
<keyword evidence="3" id="KW-1185">Reference proteome</keyword>
<name>A0A542X8D5_9MICO</name>
<protein>
    <submittedName>
        <fullName evidence="2">D-serine deaminase-like pyridoxal phosphate-dependent protein</fullName>
    </submittedName>
</protein>
<dbReference type="GO" id="GO:0008721">
    <property type="term" value="F:D-serine ammonia-lyase activity"/>
    <property type="evidence" value="ECO:0007669"/>
    <property type="project" value="TreeGrafter"/>
</dbReference>
<dbReference type="InterPro" id="IPR051466">
    <property type="entry name" value="D-amino_acid_metab_enzyme"/>
</dbReference>
<reference evidence="2 3" key="1">
    <citation type="submission" date="2019-06" db="EMBL/GenBank/DDBJ databases">
        <title>Sequencing the genomes of 1000 actinobacteria strains.</title>
        <authorList>
            <person name="Klenk H.-P."/>
        </authorList>
    </citation>
    <scope>NUCLEOTIDE SEQUENCE [LARGE SCALE GENOMIC DNA]</scope>
    <source>
        <strain evidence="2 3">DSM 24617</strain>
    </source>
</reference>
<dbReference type="SUPFAM" id="SSF51419">
    <property type="entry name" value="PLP-binding barrel"/>
    <property type="match status" value="1"/>
</dbReference>
<dbReference type="Proteomes" id="UP000318336">
    <property type="component" value="Unassembled WGS sequence"/>
</dbReference>
<organism evidence="2 3">
    <name type="scientific">Barrientosiimonas humi</name>
    <dbReference type="NCBI Taxonomy" id="999931"/>
    <lineage>
        <taxon>Bacteria</taxon>
        <taxon>Bacillati</taxon>
        <taxon>Actinomycetota</taxon>
        <taxon>Actinomycetes</taxon>
        <taxon>Micrococcales</taxon>
        <taxon>Dermacoccaceae</taxon>
        <taxon>Barrientosiimonas</taxon>
    </lineage>
</organism>
<dbReference type="Gene3D" id="3.20.20.10">
    <property type="entry name" value="Alanine racemase"/>
    <property type="match status" value="1"/>
</dbReference>
<evidence type="ECO:0000313" key="2">
    <source>
        <dbReference type="EMBL" id="TQL32079.1"/>
    </source>
</evidence>
<dbReference type="PANTHER" id="PTHR28004:SF2">
    <property type="entry name" value="D-SERINE DEHYDRATASE"/>
    <property type="match status" value="1"/>
</dbReference>
<feature type="domain" description="Alanine racemase N-terminal" evidence="1">
    <location>
        <begin position="12"/>
        <end position="230"/>
    </location>
</feature>